<proteinExistence type="predicted"/>
<dbReference type="CDD" id="cd03794">
    <property type="entry name" value="GT4_WbuB-like"/>
    <property type="match status" value="1"/>
</dbReference>
<dbReference type="PANTHER" id="PTHR12526:SF630">
    <property type="entry name" value="GLYCOSYLTRANSFERASE"/>
    <property type="match status" value="1"/>
</dbReference>
<sequence>MRVVLMRSNPVSPDPRVEKEALSLVSNNWRVQILAWDRDARYRANEQLLEHTHTINITRFGVPATYGGGFKKNFFPLLKFQLKLLQWLLRHKNTYDTIHACDFDTALVGTICGKLLHKKVIYDVFDSVTAPFNGPETLGKIVEKIDIMLMNSVDAVIICTEKRKEQIAKSSPKKLEVIYNTPHYVKLEHDLKLNADKVKIVYVGILARERLIRELVEVVMDTPNYELHIGGFGEFADELAQVAKEHDNIVFYGKLPYEKTLALENNCDIMTAIYDPKLTNHFYAAPNKFYEALMLGKPLIMAKNTGMSEVVAENNLGELIDFNRESLRQAIDSLVKRKQEWPEIARKMKELYEERYSWSQMEKRLTDLYSSL</sequence>
<feature type="domain" description="Glycosyl transferase family 1" evidence="1">
    <location>
        <begin position="191"/>
        <end position="348"/>
    </location>
</feature>
<protein>
    <submittedName>
        <fullName evidence="2">Glycosyltransferase involved in cell wall biosynthesis</fullName>
    </submittedName>
</protein>
<name>A0ABV2PDV5_9BACI</name>
<dbReference type="InterPro" id="IPR001296">
    <property type="entry name" value="Glyco_trans_1"/>
</dbReference>
<dbReference type="RefSeq" id="WP_354470749.1">
    <property type="nucleotide sequence ID" value="NZ_JBEPSB010000001.1"/>
</dbReference>
<dbReference type="SUPFAM" id="SSF53756">
    <property type="entry name" value="UDP-Glycosyltransferase/glycogen phosphorylase"/>
    <property type="match status" value="1"/>
</dbReference>
<dbReference type="Gene3D" id="3.40.50.2000">
    <property type="entry name" value="Glycogen Phosphorylase B"/>
    <property type="match status" value="2"/>
</dbReference>
<organism evidence="2 3">
    <name type="scientific">Lysinibacillus parviboronicapiens</name>
    <dbReference type="NCBI Taxonomy" id="436516"/>
    <lineage>
        <taxon>Bacteria</taxon>
        <taxon>Bacillati</taxon>
        <taxon>Bacillota</taxon>
        <taxon>Bacilli</taxon>
        <taxon>Bacillales</taxon>
        <taxon>Bacillaceae</taxon>
        <taxon>Lysinibacillus</taxon>
    </lineage>
</organism>
<keyword evidence="3" id="KW-1185">Reference proteome</keyword>
<comment type="caution">
    <text evidence="2">The sequence shown here is derived from an EMBL/GenBank/DDBJ whole genome shotgun (WGS) entry which is preliminary data.</text>
</comment>
<reference evidence="2 3" key="1">
    <citation type="submission" date="2024-06" db="EMBL/GenBank/DDBJ databases">
        <title>Sorghum-associated microbial communities from plants grown in Nebraska, USA.</title>
        <authorList>
            <person name="Schachtman D."/>
        </authorList>
    </citation>
    <scope>NUCLEOTIDE SEQUENCE [LARGE SCALE GENOMIC DNA]</scope>
    <source>
        <strain evidence="2 3">736</strain>
    </source>
</reference>
<evidence type="ECO:0000313" key="2">
    <source>
        <dbReference type="EMBL" id="MET4559100.1"/>
    </source>
</evidence>
<evidence type="ECO:0000313" key="3">
    <source>
        <dbReference type="Proteomes" id="UP001549363"/>
    </source>
</evidence>
<accession>A0ABV2PDV5</accession>
<dbReference type="Proteomes" id="UP001549363">
    <property type="component" value="Unassembled WGS sequence"/>
</dbReference>
<dbReference type="PANTHER" id="PTHR12526">
    <property type="entry name" value="GLYCOSYLTRANSFERASE"/>
    <property type="match status" value="1"/>
</dbReference>
<gene>
    <name evidence="2" type="ORF">ABIA69_000243</name>
</gene>
<dbReference type="Pfam" id="PF00534">
    <property type="entry name" value="Glycos_transf_1"/>
    <property type="match status" value="1"/>
</dbReference>
<evidence type="ECO:0000259" key="1">
    <source>
        <dbReference type="Pfam" id="PF00534"/>
    </source>
</evidence>
<dbReference type="EMBL" id="JBEPSB010000001">
    <property type="protein sequence ID" value="MET4559100.1"/>
    <property type="molecule type" value="Genomic_DNA"/>
</dbReference>